<keyword evidence="2" id="KW-0378">Hydrolase</keyword>
<gene>
    <name evidence="2" type="ORF">GRF63_05930</name>
</gene>
<dbReference type="Proteomes" id="UP000461409">
    <property type="component" value="Unassembled WGS sequence"/>
</dbReference>
<dbReference type="GO" id="GO:0016787">
    <property type="term" value="F:hydrolase activity"/>
    <property type="evidence" value="ECO:0007669"/>
    <property type="project" value="UniProtKB-KW"/>
</dbReference>
<dbReference type="InterPro" id="IPR032466">
    <property type="entry name" value="Metal_Hydrolase"/>
</dbReference>
<evidence type="ECO:0000313" key="2">
    <source>
        <dbReference type="EMBL" id="MWV27440.1"/>
    </source>
</evidence>
<reference evidence="2 3" key="2">
    <citation type="submission" date="2020-02" db="EMBL/GenBank/DDBJ databases">
        <title>Erythrobacter dongmakensis sp. nov., isolated from a tidal mudflat.</title>
        <authorList>
            <person name="Kim I.S."/>
        </authorList>
    </citation>
    <scope>NUCLEOTIDE SEQUENCE [LARGE SCALE GENOMIC DNA]</scope>
    <source>
        <strain evidence="2 3">GH3-10</strain>
    </source>
</reference>
<dbReference type="SUPFAM" id="SSF51556">
    <property type="entry name" value="Metallo-dependent hydrolases"/>
    <property type="match status" value="1"/>
</dbReference>
<sequence length="285" mass="31366">MTAAGGNSIAGSLIIDCHAHVFDAYMPTSPDAWTVPDYAFTVEDLLGTLNAHGVHFAVLSGLSISGGYNDYMIRALRQHKRLKGTAIVDPRTDLYTLERMQADGIVGVRLQLARQQTLPDFKSADCQLLIRRMRDLDWHAQVAVEGHNLRQVIDPLLDAGVKVVIDHFGHPAPEDPLGCDGFDAMLAAVDTGLCWIKMSAGFRLPGTAAWRDDPDGDLESVAATVAAELLRRVGTDRLLWGSDAPFVGYESRVTYEQVLASYARWLPDPEKRAEICRTGLQLYFN</sequence>
<dbReference type="EMBL" id="WUBR01000001">
    <property type="protein sequence ID" value="MWV27440.1"/>
    <property type="molecule type" value="Genomic_DNA"/>
</dbReference>
<keyword evidence="3" id="KW-1185">Reference proteome</keyword>
<dbReference type="RefSeq" id="WP_160485006.1">
    <property type="nucleotide sequence ID" value="NZ_WUBR01000001.1"/>
</dbReference>
<dbReference type="InterPro" id="IPR006680">
    <property type="entry name" value="Amidohydro-rel"/>
</dbReference>
<accession>A0A844XC79</accession>
<evidence type="ECO:0000313" key="3">
    <source>
        <dbReference type="Proteomes" id="UP000461409"/>
    </source>
</evidence>
<name>A0A844XC79_9SPHN</name>
<comment type="caution">
    <text evidence="2">The sequence shown here is derived from an EMBL/GenBank/DDBJ whole genome shotgun (WGS) entry which is preliminary data.</text>
</comment>
<dbReference type="Pfam" id="PF04909">
    <property type="entry name" value="Amidohydro_2"/>
    <property type="match status" value="1"/>
</dbReference>
<feature type="domain" description="Amidohydrolase-related" evidence="1">
    <location>
        <begin position="15"/>
        <end position="277"/>
    </location>
</feature>
<dbReference type="PANTHER" id="PTHR35563">
    <property type="entry name" value="BARREL METAL-DEPENDENT HYDROLASE, PUTATIVE (AFU_ORTHOLOGUE AFUA_1G16240)-RELATED"/>
    <property type="match status" value="1"/>
</dbReference>
<dbReference type="AlphaFoldDB" id="A0A844XC79"/>
<dbReference type="PANTHER" id="PTHR35563:SF2">
    <property type="entry name" value="BARREL METAL-DEPENDENT HYDROLASE, PUTATIVE (AFU_ORTHOLOGUE AFUA_1G16240)-RELATED"/>
    <property type="match status" value="1"/>
</dbReference>
<evidence type="ECO:0000259" key="1">
    <source>
        <dbReference type="Pfam" id="PF04909"/>
    </source>
</evidence>
<reference evidence="2 3" key="1">
    <citation type="submission" date="2019-12" db="EMBL/GenBank/DDBJ databases">
        <authorList>
            <person name="Lee S.D."/>
        </authorList>
    </citation>
    <scope>NUCLEOTIDE SEQUENCE [LARGE SCALE GENOMIC DNA]</scope>
    <source>
        <strain evidence="2 3">GH3-10</strain>
    </source>
</reference>
<organism evidence="2 3">
    <name type="scientific">Aurantiacibacter rhizosphaerae</name>
    <dbReference type="NCBI Taxonomy" id="2691582"/>
    <lineage>
        <taxon>Bacteria</taxon>
        <taxon>Pseudomonadati</taxon>
        <taxon>Pseudomonadota</taxon>
        <taxon>Alphaproteobacteria</taxon>
        <taxon>Sphingomonadales</taxon>
        <taxon>Erythrobacteraceae</taxon>
        <taxon>Aurantiacibacter</taxon>
    </lineage>
</organism>
<proteinExistence type="predicted"/>
<dbReference type="Gene3D" id="3.20.20.140">
    <property type="entry name" value="Metal-dependent hydrolases"/>
    <property type="match status" value="1"/>
</dbReference>
<dbReference type="InterPro" id="IPR052358">
    <property type="entry name" value="Aro_Compnd_Degr_Hydrolases"/>
</dbReference>
<protein>
    <submittedName>
        <fullName evidence="2">Amidohydrolase family protein</fullName>
    </submittedName>
</protein>